<evidence type="ECO:0000256" key="4">
    <source>
        <dbReference type="ARBA" id="ARBA00022692"/>
    </source>
</evidence>
<evidence type="ECO:0000256" key="6">
    <source>
        <dbReference type="ARBA" id="ARBA00022840"/>
    </source>
</evidence>
<keyword evidence="4 10" id="KW-0812">Transmembrane</keyword>
<evidence type="ECO:0000313" key="13">
    <source>
        <dbReference type="Proteomes" id="UP000283633"/>
    </source>
</evidence>
<keyword evidence="7" id="KW-1278">Translocase</keyword>
<evidence type="ECO:0000256" key="3">
    <source>
        <dbReference type="ARBA" id="ARBA00022475"/>
    </source>
</evidence>
<dbReference type="SUPFAM" id="SSF56784">
    <property type="entry name" value="HAD-like"/>
    <property type="match status" value="1"/>
</dbReference>
<feature type="transmembrane region" description="Helical" evidence="10">
    <location>
        <begin position="862"/>
        <end position="879"/>
    </location>
</feature>
<dbReference type="InterPro" id="IPR001757">
    <property type="entry name" value="P_typ_ATPase"/>
</dbReference>
<dbReference type="InterPro" id="IPR050510">
    <property type="entry name" value="Cation_transp_ATPase_P-type"/>
</dbReference>
<evidence type="ECO:0000259" key="11">
    <source>
        <dbReference type="SMART" id="SM00831"/>
    </source>
</evidence>
<dbReference type="InterPro" id="IPR006068">
    <property type="entry name" value="ATPase_P-typ_cation-transptr_C"/>
</dbReference>
<gene>
    <name evidence="12" type="ORF">D1831_03040</name>
</gene>
<comment type="similarity">
    <text evidence="2">Belongs to the cation transport ATPase (P-type) (TC 3.A.3) family. Type IIA subfamily.</text>
</comment>
<comment type="caution">
    <text evidence="12">The sequence shown here is derived from an EMBL/GenBank/DDBJ whole genome shotgun (WGS) entry which is preliminary data.</text>
</comment>
<keyword evidence="13" id="KW-1185">Reference proteome</keyword>
<dbReference type="InterPro" id="IPR023299">
    <property type="entry name" value="ATPase_P-typ_cyto_dom_N"/>
</dbReference>
<dbReference type="InterPro" id="IPR036412">
    <property type="entry name" value="HAD-like_sf"/>
</dbReference>
<feature type="transmembrane region" description="Helical" evidence="10">
    <location>
        <begin position="277"/>
        <end position="301"/>
    </location>
</feature>
<dbReference type="PRINTS" id="PR00120">
    <property type="entry name" value="HATPASE"/>
</dbReference>
<dbReference type="PROSITE" id="PS00154">
    <property type="entry name" value="ATPASE_E1_E2"/>
    <property type="match status" value="1"/>
</dbReference>
<dbReference type="InterPro" id="IPR023214">
    <property type="entry name" value="HAD_sf"/>
</dbReference>
<dbReference type="Gene3D" id="3.40.1110.10">
    <property type="entry name" value="Calcium-transporting ATPase, cytoplasmic domain N"/>
    <property type="match status" value="1"/>
</dbReference>
<evidence type="ECO:0000256" key="10">
    <source>
        <dbReference type="SAM" id="Phobius"/>
    </source>
</evidence>
<dbReference type="InterPro" id="IPR004014">
    <property type="entry name" value="ATPase_P-typ_cation-transptr_N"/>
</dbReference>
<dbReference type="FunFam" id="3.40.50.1000:FF:000001">
    <property type="entry name" value="Phospholipid-transporting ATPase IC"/>
    <property type="match status" value="1"/>
</dbReference>
<keyword evidence="3" id="KW-1003">Cell membrane</keyword>
<dbReference type="SFLD" id="SFLDF00027">
    <property type="entry name" value="p-type_atpase"/>
    <property type="match status" value="1"/>
</dbReference>
<protein>
    <submittedName>
        <fullName evidence="12">Cation-transporting P-type ATPase</fullName>
    </submittedName>
</protein>
<keyword evidence="5" id="KW-0547">Nucleotide-binding</keyword>
<reference evidence="12 13" key="1">
    <citation type="submission" date="2018-08" db="EMBL/GenBank/DDBJ databases">
        <title>Genome Lactobacillus garii FI11369.</title>
        <authorList>
            <person name="Diaz M."/>
            <person name="Narbad A."/>
        </authorList>
    </citation>
    <scope>NUCLEOTIDE SEQUENCE [LARGE SCALE GENOMIC DNA]</scope>
    <source>
        <strain evidence="12 13">FI11369</strain>
    </source>
</reference>
<feature type="domain" description="Cation-transporting P-type ATPase N-terminal" evidence="11">
    <location>
        <begin position="10"/>
        <end position="83"/>
    </location>
</feature>
<proteinExistence type="inferred from homology"/>
<dbReference type="SFLD" id="SFLDG00002">
    <property type="entry name" value="C1.7:_P-type_atpase_like"/>
    <property type="match status" value="1"/>
</dbReference>
<name>A0A426D9T5_9LACO</name>
<feature type="transmembrane region" description="Helical" evidence="10">
    <location>
        <begin position="59"/>
        <end position="80"/>
    </location>
</feature>
<dbReference type="Pfam" id="PF08282">
    <property type="entry name" value="Hydrolase_3"/>
    <property type="match status" value="1"/>
</dbReference>
<dbReference type="PANTHER" id="PTHR43294:SF21">
    <property type="entry name" value="CATION TRANSPORTING ATPASE"/>
    <property type="match status" value="1"/>
</dbReference>
<dbReference type="Gene3D" id="2.70.150.10">
    <property type="entry name" value="Calcium-transporting ATPase, cytoplasmic transduction domain A"/>
    <property type="match status" value="1"/>
</dbReference>
<dbReference type="GO" id="GO:0019829">
    <property type="term" value="F:ATPase-coupled monoatomic cation transmembrane transporter activity"/>
    <property type="evidence" value="ECO:0007669"/>
    <property type="project" value="TreeGrafter"/>
</dbReference>
<dbReference type="SUPFAM" id="SSF81653">
    <property type="entry name" value="Calcium ATPase, transduction domain A"/>
    <property type="match status" value="1"/>
</dbReference>
<comment type="subcellular location">
    <subcellularLocation>
        <location evidence="1">Cell membrane</location>
        <topology evidence="1">Multi-pass membrane protein</topology>
    </subcellularLocation>
</comment>
<evidence type="ECO:0000256" key="2">
    <source>
        <dbReference type="ARBA" id="ARBA00005675"/>
    </source>
</evidence>
<evidence type="ECO:0000256" key="1">
    <source>
        <dbReference type="ARBA" id="ARBA00004651"/>
    </source>
</evidence>
<feature type="transmembrane region" description="Helical" evidence="10">
    <location>
        <begin position="86"/>
        <end position="103"/>
    </location>
</feature>
<evidence type="ECO:0000313" key="12">
    <source>
        <dbReference type="EMBL" id="RRK11370.1"/>
    </source>
</evidence>
<feature type="transmembrane region" description="Helical" evidence="10">
    <location>
        <begin position="786"/>
        <end position="807"/>
    </location>
</feature>
<dbReference type="Pfam" id="PF00122">
    <property type="entry name" value="E1-E2_ATPase"/>
    <property type="match status" value="1"/>
</dbReference>
<evidence type="ECO:0000256" key="7">
    <source>
        <dbReference type="ARBA" id="ARBA00022967"/>
    </source>
</evidence>
<dbReference type="Gene3D" id="3.40.50.1000">
    <property type="entry name" value="HAD superfamily/HAD-like"/>
    <property type="match status" value="1"/>
</dbReference>
<dbReference type="Pfam" id="PF00689">
    <property type="entry name" value="Cation_ATPase_C"/>
    <property type="match status" value="1"/>
</dbReference>
<dbReference type="SUPFAM" id="SSF81660">
    <property type="entry name" value="Metal cation-transporting ATPase, ATP-binding domain N"/>
    <property type="match status" value="1"/>
</dbReference>
<dbReference type="SFLD" id="SFLDS00003">
    <property type="entry name" value="Haloacid_Dehalogenase"/>
    <property type="match status" value="1"/>
</dbReference>
<dbReference type="Gene3D" id="1.20.1110.10">
    <property type="entry name" value="Calcium-transporting ATPase, transmembrane domain"/>
    <property type="match status" value="1"/>
</dbReference>
<dbReference type="GO" id="GO:0005524">
    <property type="term" value="F:ATP binding"/>
    <property type="evidence" value="ECO:0007669"/>
    <property type="project" value="UniProtKB-KW"/>
</dbReference>
<keyword evidence="9 10" id="KW-0472">Membrane</keyword>
<dbReference type="GO" id="GO:0005886">
    <property type="term" value="C:plasma membrane"/>
    <property type="evidence" value="ECO:0007669"/>
    <property type="project" value="UniProtKB-SubCell"/>
</dbReference>
<dbReference type="FunFam" id="3.40.50.1000:FF:000083">
    <property type="entry name" value="Sodium/potassium-transporting ATPase subunit alpha"/>
    <property type="match status" value="1"/>
</dbReference>
<dbReference type="SUPFAM" id="SSF81665">
    <property type="entry name" value="Calcium ATPase, transmembrane domain M"/>
    <property type="match status" value="1"/>
</dbReference>
<dbReference type="PRINTS" id="PR00119">
    <property type="entry name" value="CATATPASE"/>
</dbReference>
<dbReference type="Pfam" id="PF00690">
    <property type="entry name" value="Cation_ATPase_N"/>
    <property type="match status" value="1"/>
</dbReference>
<keyword evidence="8 10" id="KW-1133">Transmembrane helix</keyword>
<dbReference type="Proteomes" id="UP000283633">
    <property type="component" value="Unassembled WGS sequence"/>
</dbReference>
<sequence>MTKSKLTTDQLAKQPVEQFYQTLQTDQNGLNDDAAELRLKAVGPNTIQQTQSRSQFKAFIKNFTSLMALLLWVSGLIAMFTGMLELGIAIWAVNLINGCFSYWQEHAAQKATDSLKKMLPTYTHVRRNGVTKQIDATELVPGDVFTIQAGNSISADARIIAATALQVDESALTGESVAVDKVPAYQKGAGKFAEQNVVYAGTVAVNGTATAVAMQTGMQTEFGQIATLTQHQKNTVSPLTAELNRLTRQISLIAIMIGLIFFVAAIFFVHYPVAKSFVFALGMIVAFIPEGLLPTVTLSLAQGVTRMSKKHALVKELSSVETLGETTVICSDKTGTLTQNQMTINHVWLPDHEYTVSGEGYVNNGQIQLDQQPVHLADHPALATIVRVAALDNDTEIQAENSTKPKIIGTPTEAAHLVLAQKSGLDLNQLRQRYPRVQELPFDSDRKRMTTIHTQPNNAGAIIYVKGALDGILAISDQLLENGHARPITAADITKINAANQRYAAQGLRSMAIAYRNFDGSQGLPADTADCTIQNTEQHLTFVGLTVMADPPRPEIYDAVDKCHRANIRIIMVTGDSPLTAKSIAVKIGIDSEQVRVITGDELAKMSDSKLQAAVKGEVIFARVAPEQKYRIVKANQHNGEIVASTGDGVNDAPALKQADIGIAMGVTGTDVAKDAADMILTDDNFASIVAAIEEGRTVYSNLQKFLLYILNSNVPEAIPSVLFLFSRGLIPLPLTVMQILTVDLGTDMLPALGLEAEKSEPGIMDQPPRARTAHLLNKSIIWKAFGWYGMVASLLSTVAYFFVNYLHGWPHVALAATGNVYVMATTMTLAAIVFCQIAAAINCRTQVTSVFKIGLFSNHRIWFGIGFEIILIALLMYVPVLQGLFNTTGIAGRDWTLLFCIPIPLVLIEELRKAVVRHQIAK</sequence>
<dbReference type="RefSeq" id="WP_125071452.1">
    <property type="nucleotide sequence ID" value="NZ_QWZQ01000006.1"/>
</dbReference>
<dbReference type="NCBIfam" id="TIGR01494">
    <property type="entry name" value="ATPase_P-type"/>
    <property type="match status" value="2"/>
</dbReference>
<dbReference type="InterPro" id="IPR023298">
    <property type="entry name" value="ATPase_P-typ_TM_dom_sf"/>
</dbReference>
<dbReference type="InterPro" id="IPR044492">
    <property type="entry name" value="P_typ_ATPase_HD_dom"/>
</dbReference>
<dbReference type="GO" id="GO:1902600">
    <property type="term" value="P:proton transmembrane transport"/>
    <property type="evidence" value="ECO:0007669"/>
    <property type="project" value="TreeGrafter"/>
</dbReference>
<dbReference type="EMBL" id="QWZQ01000006">
    <property type="protein sequence ID" value="RRK11370.1"/>
    <property type="molecule type" value="Genomic_DNA"/>
</dbReference>
<dbReference type="OrthoDB" id="9760364at2"/>
<evidence type="ECO:0000256" key="9">
    <source>
        <dbReference type="ARBA" id="ARBA00023136"/>
    </source>
</evidence>
<dbReference type="Pfam" id="PF13246">
    <property type="entry name" value="Cation_ATPase"/>
    <property type="match status" value="1"/>
</dbReference>
<keyword evidence="6" id="KW-0067">ATP-binding</keyword>
<organism evidence="12 13">
    <name type="scientific">Lactiplantibacillus garii</name>
    <dbReference type="NCBI Taxonomy" id="2306423"/>
    <lineage>
        <taxon>Bacteria</taxon>
        <taxon>Bacillati</taxon>
        <taxon>Bacillota</taxon>
        <taxon>Bacilli</taxon>
        <taxon>Lactobacillales</taxon>
        <taxon>Lactobacillaceae</taxon>
        <taxon>Lactiplantibacillus</taxon>
    </lineage>
</organism>
<feature type="transmembrane region" description="Helical" evidence="10">
    <location>
        <begin position="250"/>
        <end position="271"/>
    </location>
</feature>
<dbReference type="SMART" id="SM00831">
    <property type="entry name" value="Cation_ATPase_N"/>
    <property type="match status" value="1"/>
</dbReference>
<feature type="transmembrane region" description="Helical" evidence="10">
    <location>
        <begin position="891"/>
        <end position="909"/>
    </location>
</feature>
<dbReference type="InterPro" id="IPR059000">
    <property type="entry name" value="ATPase_P-type_domA"/>
</dbReference>
<dbReference type="InterPro" id="IPR008250">
    <property type="entry name" value="ATPase_P-typ_transduc_dom_A_sf"/>
</dbReference>
<evidence type="ECO:0000256" key="8">
    <source>
        <dbReference type="ARBA" id="ARBA00022989"/>
    </source>
</evidence>
<dbReference type="AlphaFoldDB" id="A0A426D9T5"/>
<dbReference type="InterPro" id="IPR018303">
    <property type="entry name" value="ATPase_P-typ_P_site"/>
</dbReference>
<accession>A0A426D9T5</accession>
<dbReference type="GO" id="GO:0016887">
    <property type="term" value="F:ATP hydrolysis activity"/>
    <property type="evidence" value="ECO:0007669"/>
    <property type="project" value="InterPro"/>
</dbReference>
<feature type="transmembrane region" description="Helical" evidence="10">
    <location>
        <begin position="819"/>
        <end position="842"/>
    </location>
</feature>
<dbReference type="PANTHER" id="PTHR43294">
    <property type="entry name" value="SODIUM/POTASSIUM-TRANSPORTING ATPASE SUBUNIT ALPHA"/>
    <property type="match status" value="1"/>
</dbReference>
<evidence type="ECO:0000256" key="5">
    <source>
        <dbReference type="ARBA" id="ARBA00022741"/>
    </source>
</evidence>